<dbReference type="SMART" id="SM00034">
    <property type="entry name" value="CLECT"/>
    <property type="match status" value="4"/>
</dbReference>
<comment type="caution">
    <text evidence="5">The sequence shown here is derived from an EMBL/GenBank/DDBJ whole genome shotgun (WGS) entry which is preliminary data.</text>
</comment>
<keyword evidence="6" id="KW-1185">Reference proteome</keyword>
<dbReference type="InterPro" id="IPR016186">
    <property type="entry name" value="C-type_lectin-like/link_sf"/>
</dbReference>
<dbReference type="PANTHER" id="PTHR22803">
    <property type="entry name" value="MANNOSE, PHOSPHOLIPASE, LECTIN RECEPTOR RELATED"/>
    <property type="match status" value="1"/>
</dbReference>
<keyword evidence="3" id="KW-0812">Transmembrane</keyword>
<gene>
    <name evidence="5" type="ORF">SKAU_G00289680</name>
</gene>
<dbReference type="Proteomes" id="UP001152622">
    <property type="component" value="Chromosome 12"/>
</dbReference>
<dbReference type="SUPFAM" id="SSF56436">
    <property type="entry name" value="C-type lectin-like"/>
    <property type="match status" value="4"/>
</dbReference>
<evidence type="ECO:0000313" key="6">
    <source>
        <dbReference type="Proteomes" id="UP001152622"/>
    </source>
</evidence>
<keyword evidence="3" id="KW-0472">Membrane</keyword>
<keyword evidence="1" id="KW-1015">Disulfide bond</keyword>
<dbReference type="PROSITE" id="PS00615">
    <property type="entry name" value="C_TYPE_LECTIN_1"/>
    <property type="match status" value="1"/>
</dbReference>
<dbReference type="EMBL" id="JAINUF010000012">
    <property type="protein sequence ID" value="KAJ8344775.1"/>
    <property type="molecule type" value="Genomic_DNA"/>
</dbReference>
<dbReference type="Gene3D" id="3.10.100.10">
    <property type="entry name" value="Mannose-Binding Protein A, subunit A"/>
    <property type="match status" value="4"/>
</dbReference>
<sequence>MQWMPLQCESELDWICKIPKGAVEPDATEEESISTEWVKFQEAEYKIFDHRSTWNQAERICTWFHSFLVSVHSPEEHAFLMQSLQKVTKVEGHLWWVGLHTQENDGRFYWADGSVLNYVTWATGKPRPVSRDRKCVYMAANKEEWGDQKCFSDLPYVCKRFSVSSVTPPTKAPPAPPEGCPDGWAPFLRKCYKVYGYQDTKRVTWSGAKTLCASQGAGLAVLTDPLQQAFLTTLLPNSSFSLWIGLSDAERQFQWINKDPLSYSNWAPGEPVGRRDLLPTKPVNCVVVLHGNPKKNAAMWAARRCEVDRHGFICQKSKDKNLPPGLDALPPPASRTLEFGGVTYRVLTRPLDWTGAVHICDSLNATLASIQDPFQQAYLTLLFSTLQRPTWIGLYGYGARGYSWQGAGPVTYSNWWNGKPSHTMGCGHMTLTGQWGVSPCEDKLDFSICQLNTASDHSWRFSGHCPRPLGGWSWVPFRNFCYSFRLERLQQHREANKTCASVGAELLSILDETENTFVWEHLQGYEDQAQGVWLGLTVNSRGGGLTWPDTWGKKEVEFTNWEGKDANLSMLSANTCFWVQRSSGLWAPGPCTNRTRAVVCKTLQSEETSETVVSNSNGFPALVPVLVGILVLVLVLLLAVVAFLYRRGRGRSRGAFEGARYSRSKSTPEGQQEKNILVSDMELNEQSE</sequence>
<evidence type="ECO:0000313" key="5">
    <source>
        <dbReference type="EMBL" id="KAJ8344775.1"/>
    </source>
</evidence>
<feature type="region of interest" description="Disordered" evidence="2">
    <location>
        <begin position="657"/>
        <end position="688"/>
    </location>
</feature>
<dbReference type="AlphaFoldDB" id="A0A9Q1ETP2"/>
<evidence type="ECO:0000256" key="2">
    <source>
        <dbReference type="SAM" id="MobiDB-lite"/>
    </source>
</evidence>
<feature type="domain" description="C-type lectin" evidence="4">
    <location>
        <begin position="339"/>
        <end position="446"/>
    </location>
</feature>
<dbReference type="InterPro" id="IPR001304">
    <property type="entry name" value="C-type_lectin-like"/>
</dbReference>
<accession>A0A9Q1ETP2</accession>
<feature type="compositionally biased region" description="Polar residues" evidence="2">
    <location>
        <begin position="664"/>
        <end position="674"/>
    </location>
</feature>
<evidence type="ECO:0000256" key="1">
    <source>
        <dbReference type="ARBA" id="ARBA00023157"/>
    </source>
</evidence>
<feature type="domain" description="C-type lectin" evidence="4">
    <location>
        <begin position="477"/>
        <end position="600"/>
    </location>
</feature>
<dbReference type="Pfam" id="PF00059">
    <property type="entry name" value="Lectin_C"/>
    <property type="match status" value="4"/>
</dbReference>
<keyword evidence="3" id="KW-1133">Transmembrane helix</keyword>
<dbReference type="CDD" id="cd00037">
    <property type="entry name" value="CLECT"/>
    <property type="match status" value="4"/>
</dbReference>
<dbReference type="InterPro" id="IPR050111">
    <property type="entry name" value="C-type_lectin/snaclec_domain"/>
</dbReference>
<dbReference type="PROSITE" id="PS50041">
    <property type="entry name" value="C_TYPE_LECTIN_2"/>
    <property type="match status" value="4"/>
</dbReference>
<feature type="domain" description="C-type lectin" evidence="4">
    <location>
        <begin position="187"/>
        <end position="306"/>
    </location>
</feature>
<protein>
    <recommendedName>
        <fullName evidence="4">C-type lectin domain-containing protein</fullName>
    </recommendedName>
</protein>
<evidence type="ECO:0000259" key="4">
    <source>
        <dbReference type="PROSITE" id="PS50041"/>
    </source>
</evidence>
<dbReference type="InterPro" id="IPR018378">
    <property type="entry name" value="C-type_lectin_CS"/>
</dbReference>
<reference evidence="5" key="1">
    <citation type="journal article" date="2023" name="Science">
        <title>Genome structures resolve the early diversification of teleost fishes.</title>
        <authorList>
            <person name="Parey E."/>
            <person name="Louis A."/>
            <person name="Montfort J."/>
            <person name="Bouchez O."/>
            <person name="Roques C."/>
            <person name="Iampietro C."/>
            <person name="Lluch J."/>
            <person name="Castinel A."/>
            <person name="Donnadieu C."/>
            <person name="Desvignes T."/>
            <person name="Floi Bucao C."/>
            <person name="Jouanno E."/>
            <person name="Wen M."/>
            <person name="Mejri S."/>
            <person name="Dirks R."/>
            <person name="Jansen H."/>
            <person name="Henkel C."/>
            <person name="Chen W.J."/>
            <person name="Zahm M."/>
            <person name="Cabau C."/>
            <person name="Klopp C."/>
            <person name="Thompson A.W."/>
            <person name="Robinson-Rechavi M."/>
            <person name="Braasch I."/>
            <person name="Lecointre G."/>
            <person name="Bobe J."/>
            <person name="Postlethwait J.H."/>
            <person name="Berthelot C."/>
            <person name="Roest Crollius H."/>
            <person name="Guiguen Y."/>
        </authorList>
    </citation>
    <scope>NUCLEOTIDE SEQUENCE</scope>
    <source>
        <strain evidence="5">WJC10195</strain>
    </source>
</reference>
<name>A0A9Q1ETP2_SYNKA</name>
<dbReference type="InterPro" id="IPR016187">
    <property type="entry name" value="CTDL_fold"/>
</dbReference>
<evidence type="ECO:0000256" key="3">
    <source>
        <dbReference type="SAM" id="Phobius"/>
    </source>
</evidence>
<proteinExistence type="predicted"/>
<feature type="transmembrane region" description="Helical" evidence="3">
    <location>
        <begin position="621"/>
        <end position="645"/>
    </location>
</feature>
<dbReference type="OrthoDB" id="5858677at2759"/>
<feature type="domain" description="C-type lectin" evidence="4">
    <location>
        <begin position="40"/>
        <end position="159"/>
    </location>
</feature>
<organism evidence="5 6">
    <name type="scientific">Synaphobranchus kaupii</name>
    <name type="common">Kaup's arrowtooth eel</name>
    <dbReference type="NCBI Taxonomy" id="118154"/>
    <lineage>
        <taxon>Eukaryota</taxon>
        <taxon>Metazoa</taxon>
        <taxon>Chordata</taxon>
        <taxon>Craniata</taxon>
        <taxon>Vertebrata</taxon>
        <taxon>Euteleostomi</taxon>
        <taxon>Actinopterygii</taxon>
        <taxon>Neopterygii</taxon>
        <taxon>Teleostei</taxon>
        <taxon>Anguilliformes</taxon>
        <taxon>Synaphobranchidae</taxon>
        <taxon>Synaphobranchus</taxon>
    </lineage>
</organism>